<gene>
    <name evidence="1" type="ORF">Lspi_0444</name>
</gene>
<keyword evidence="2" id="KW-1185">Reference proteome</keyword>
<accession>A0A0W0Z9C6</accession>
<dbReference type="Proteomes" id="UP000054877">
    <property type="component" value="Unassembled WGS sequence"/>
</dbReference>
<dbReference type="PATRIC" id="fig|452.5.peg.484"/>
<comment type="caution">
    <text evidence="1">The sequence shown here is derived from an EMBL/GenBank/DDBJ whole genome shotgun (WGS) entry which is preliminary data.</text>
</comment>
<reference evidence="1 2" key="1">
    <citation type="submission" date="2015-11" db="EMBL/GenBank/DDBJ databases">
        <title>Genomic analysis of 38 Legionella species identifies large and diverse effector repertoires.</title>
        <authorList>
            <person name="Burstein D."/>
            <person name="Amaro F."/>
            <person name="Zusman T."/>
            <person name="Lifshitz Z."/>
            <person name="Cohen O."/>
            <person name="Gilbert J.A."/>
            <person name="Pupko T."/>
            <person name="Shuman H.A."/>
            <person name="Segal G."/>
        </authorList>
    </citation>
    <scope>NUCLEOTIDE SEQUENCE [LARGE SCALE GENOMIC DNA]</scope>
    <source>
        <strain evidence="1 2">Mt.St.Helens-9</strain>
    </source>
</reference>
<dbReference type="OrthoDB" id="5645894at2"/>
<dbReference type="AlphaFoldDB" id="A0A0W0Z9C6"/>
<protein>
    <submittedName>
        <fullName evidence="1">Type VI secretion lipoprotein</fullName>
    </submittedName>
</protein>
<organism evidence="1 2">
    <name type="scientific">Legionella spiritensis</name>
    <dbReference type="NCBI Taxonomy" id="452"/>
    <lineage>
        <taxon>Bacteria</taxon>
        <taxon>Pseudomonadati</taxon>
        <taxon>Pseudomonadota</taxon>
        <taxon>Gammaproteobacteria</taxon>
        <taxon>Legionellales</taxon>
        <taxon>Legionellaceae</taxon>
        <taxon>Legionella</taxon>
    </lineage>
</organism>
<evidence type="ECO:0000313" key="2">
    <source>
        <dbReference type="Proteomes" id="UP000054877"/>
    </source>
</evidence>
<dbReference type="InterPro" id="IPR038706">
    <property type="entry name" value="Type_VI_SciN-like_sf"/>
</dbReference>
<dbReference type="RefSeq" id="WP_058482384.1">
    <property type="nucleotide sequence ID" value="NZ_CAAAII010000003.1"/>
</dbReference>
<keyword evidence="1" id="KW-0449">Lipoprotein</keyword>
<dbReference type="Gene3D" id="2.60.40.4150">
    <property type="entry name" value="Type VI secretion system, lipoprotein SciN"/>
    <property type="match status" value="1"/>
</dbReference>
<proteinExistence type="predicted"/>
<dbReference type="EMBL" id="LNYX01000005">
    <property type="protein sequence ID" value="KTD65732.1"/>
    <property type="molecule type" value="Genomic_DNA"/>
</dbReference>
<name>A0A0W0Z9C6_LEGSP</name>
<evidence type="ECO:0000313" key="1">
    <source>
        <dbReference type="EMBL" id="KTD65732.1"/>
    </source>
</evidence>
<sequence length="202" mass="22890">MNKRRGRLNEIRRYLAQCLPILFCLLLFGCATGGKEQKPQLSNTYQDDAVILSICASDDLNLYNFRKHTLKLAIVQVANVEDVQQLLINSEGIAKILDGDLKEKNVFIQPFIVDPGSKRVHKFARMAGVKKVIVVAGYYDLIPNQVVRIFEVPVFKHWEPIKFWEQNRRMGRMAIFLKLGAKGIACAESKAKETPNATVDTL</sequence>
<dbReference type="PROSITE" id="PS51257">
    <property type="entry name" value="PROKAR_LIPOPROTEIN"/>
    <property type="match status" value="1"/>
</dbReference>
<dbReference type="STRING" id="452.Lspi_0444"/>